<dbReference type="RefSeq" id="WP_395273846.1">
    <property type="nucleotide sequence ID" value="NZ_JBHEGD010000002.1"/>
</dbReference>
<dbReference type="EMBL" id="JBHEGD010000002">
    <property type="protein sequence ID" value="MFH6601448.1"/>
    <property type="molecule type" value="Genomic_DNA"/>
</dbReference>
<keyword evidence="4" id="KW-1185">Reference proteome</keyword>
<protein>
    <submittedName>
        <fullName evidence="3">YcxB family protein</fullName>
    </submittedName>
</protein>
<keyword evidence="1" id="KW-1133">Transmembrane helix</keyword>
<evidence type="ECO:0000313" key="3">
    <source>
        <dbReference type="EMBL" id="MFH6601448.1"/>
    </source>
</evidence>
<evidence type="ECO:0000259" key="2">
    <source>
        <dbReference type="Pfam" id="PF14317"/>
    </source>
</evidence>
<proteinExistence type="predicted"/>
<keyword evidence="1" id="KW-0472">Membrane</keyword>
<gene>
    <name evidence="3" type="ORF">ACEVAQ_22370</name>
</gene>
<feature type="transmembrane region" description="Helical" evidence="1">
    <location>
        <begin position="21"/>
        <end position="46"/>
    </location>
</feature>
<feature type="domain" description="YcxB-like C-terminal" evidence="2">
    <location>
        <begin position="97"/>
        <end position="151"/>
    </location>
</feature>
<dbReference type="Proteomes" id="UP001609932">
    <property type="component" value="Unassembled WGS sequence"/>
</dbReference>
<accession>A0ABW7MNA6</accession>
<dbReference type="InterPro" id="IPR025588">
    <property type="entry name" value="YcxB-like_C"/>
</dbReference>
<evidence type="ECO:0000256" key="1">
    <source>
        <dbReference type="SAM" id="Phobius"/>
    </source>
</evidence>
<keyword evidence="1" id="KW-0812">Transmembrane</keyword>
<feature type="transmembrane region" description="Helical" evidence="1">
    <location>
        <begin position="52"/>
        <end position="76"/>
    </location>
</feature>
<evidence type="ECO:0000313" key="4">
    <source>
        <dbReference type="Proteomes" id="UP001609932"/>
    </source>
</evidence>
<organism evidence="3 4">
    <name type="scientific">Ectopseudomonas khazarica</name>
    <dbReference type="NCBI Taxonomy" id="2502979"/>
    <lineage>
        <taxon>Bacteria</taxon>
        <taxon>Pseudomonadati</taxon>
        <taxon>Pseudomonadota</taxon>
        <taxon>Gammaproteobacteria</taxon>
        <taxon>Pseudomonadales</taxon>
        <taxon>Pseudomonadaceae</taxon>
        <taxon>Ectopseudomonas</taxon>
    </lineage>
</organism>
<reference evidence="3 4" key="1">
    <citation type="submission" date="2024-09" db="EMBL/GenBank/DDBJ databases">
        <title>Elucidation of the Bokeelamides from Bacteria Associated with Moon Snail Egg Collars.</title>
        <authorList>
            <person name="Campbell R."/>
            <person name="Piedl K."/>
            <person name="Mevers E."/>
        </authorList>
    </citation>
    <scope>NUCLEOTIDE SEQUENCE [LARGE SCALE GENOMIC DNA]</scope>
    <source>
        <strain evidence="3 4">EM133</strain>
    </source>
</reference>
<dbReference type="Pfam" id="PF14317">
    <property type="entry name" value="YcxB"/>
    <property type="match status" value="1"/>
</dbReference>
<name>A0ABW7MNA6_9GAMM</name>
<comment type="caution">
    <text evidence="3">The sequence shown here is derived from an EMBL/GenBank/DDBJ whole genome shotgun (WGS) entry which is preliminary data.</text>
</comment>
<sequence length="163" mass="18199">MQLSYQLNYTPRVLRLAAITFFKQLIGIRFPILVIALSGFISWQFFIGNRGWLIGTAIGAIAVVISIMLSLFIAHLKLASSNAKKLENAVCTLKLKNYGISFKSPLGNAEFPWPNITSMRRYEKFIFLKFNDGNYTSIPTTCIDEAGIKFIKSSITKHGGSIV</sequence>